<dbReference type="EMBL" id="JH767145">
    <property type="protein sequence ID" value="EQC37214.1"/>
    <property type="molecule type" value="Genomic_DNA"/>
</dbReference>
<dbReference type="eggNOG" id="KOG2295">
    <property type="taxonomic scope" value="Eukaryota"/>
</dbReference>
<dbReference type="RefSeq" id="XP_008609376.1">
    <property type="nucleotide sequence ID" value="XM_008611154.1"/>
</dbReference>
<feature type="compositionally biased region" description="Low complexity" evidence="1">
    <location>
        <begin position="24"/>
        <end position="35"/>
    </location>
</feature>
<evidence type="ECO:0000313" key="4">
    <source>
        <dbReference type="Proteomes" id="UP000030762"/>
    </source>
</evidence>
<feature type="domain" description="C2H2-type" evidence="2">
    <location>
        <begin position="479"/>
        <end position="500"/>
    </location>
</feature>
<dbReference type="Proteomes" id="UP000030762">
    <property type="component" value="Unassembled WGS sequence"/>
</dbReference>
<keyword evidence="4" id="KW-1185">Reference proteome</keyword>
<dbReference type="InParanoid" id="T0QGW3"/>
<name>T0QGW3_SAPDV</name>
<sequence>MDNAPYNEDAPAQHANPPPPADAPAPSSGAPAPRAGRSKSRSGSRGRDRRRSNSPRNRSPPRRRSRSPFRGRRRSNERPDDRMRRPRGPEPLMSYKAFMMQQNDESSPEVYQQRYEEYKKKYIQGLMRVFFDAHKSEEWLQERYSPAIRHRLTLQKNAKKAADAKAFFERVATMQISFHEANMANEASFQNDVEEGNRILYIRRIPCSCPYAALAEAVVNAGGPIQELHLSDPAKKRDLDFDRSAYIIYETAAAALEAMPKLQNVLVEDPEMPAPIRLQVAQHRSRAPIKTPTCMSLPARITYDFQQALHLATLLDASVFGATSAHGVSSVLHHVKDSKETLSEAAQLDIVIAYLRRVHHFIYYAGVQCIDMGDILHAHPALFCRPDATERDVEDNHAVEHKTFATRDNKVLAGWGGWSAALDERIEAAIAANATEKLASQKAAEAALVDDIEAREEAALEPVYTSYAEKAGDDGKHRCLLCTKLFKTVDFVKKHIRNKHPELVVDKIAKVGESYMWESYREDPDRPLPPYDTVNQPTLGPNAMRRPPHDYRQGGGYRGPPPFGDQYRGGGGYYRDRGGRGFHGGYNPPPPYYQRGPPRPYMPRDGPPPLPRDLPVDPRQVSTSYQDLDQLKDKKVELDFDAALTSLPPPKKKQKQDE</sequence>
<dbReference type="PROSITE" id="PS00028">
    <property type="entry name" value="ZINC_FINGER_C2H2_1"/>
    <property type="match status" value="1"/>
</dbReference>
<dbReference type="GO" id="GO:0016604">
    <property type="term" value="C:nuclear body"/>
    <property type="evidence" value="ECO:0007669"/>
    <property type="project" value="TreeGrafter"/>
</dbReference>
<feature type="region of interest" description="Disordered" evidence="1">
    <location>
        <begin position="1"/>
        <end position="90"/>
    </location>
</feature>
<dbReference type="AlphaFoldDB" id="T0QGW3"/>
<dbReference type="VEuPathDB" id="FungiDB:SDRG_05440"/>
<reference evidence="3 4" key="1">
    <citation type="submission" date="2012-04" db="EMBL/GenBank/DDBJ databases">
        <title>The Genome Sequence of Saprolegnia declina VS20.</title>
        <authorList>
            <consortium name="The Broad Institute Genome Sequencing Platform"/>
            <person name="Russ C."/>
            <person name="Nusbaum C."/>
            <person name="Tyler B."/>
            <person name="van West P."/>
            <person name="Dieguez-Uribeondo J."/>
            <person name="de Bruijn I."/>
            <person name="Tripathy S."/>
            <person name="Jiang R."/>
            <person name="Young S.K."/>
            <person name="Zeng Q."/>
            <person name="Gargeya S."/>
            <person name="Fitzgerald M."/>
            <person name="Haas B."/>
            <person name="Abouelleil A."/>
            <person name="Alvarado L."/>
            <person name="Arachchi H.M."/>
            <person name="Berlin A."/>
            <person name="Chapman S.B."/>
            <person name="Goldberg J."/>
            <person name="Griggs A."/>
            <person name="Gujja S."/>
            <person name="Hansen M."/>
            <person name="Howarth C."/>
            <person name="Imamovic A."/>
            <person name="Larimer J."/>
            <person name="McCowen C."/>
            <person name="Montmayeur A."/>
            <person name="Murphy C."/>
            <person name="Neiman D."/>
            <person name="Pearson M."/>
            <person name="Priest M."/>
            <person name="Roberts A."/>
            <person name="Saif S."/>
            <person name="Shea T."/>
            <person name="Sisk P."/>
            <person name="Sykes S."/>
            <person name="Wortman J."/>
            <person name="Nusbaum C."/>
            <person name="Birren B."/>
        </authorList>
    </citation>
    <scope>NUCLEOTIDE SEQUENCE [LARGE SCALE GENOMIC DNA]</scope>
    <source>
        <strain evidence="3 4">VS20</strain>
    </source>
</reference>
<dbReference type="InterPro" id="IPR013087">
    <property type="entry name" value="Znf_C2H2_type"/>
</dbReference>
<dbReference type="STRING" id="1156394.T0QGW3"/>
<dbReference type="InterPro" id="IPR039727">
    <property type="entry name" value="SE/Ars2"/>
</dbReference>
<dbReference type="Pfam" id="PF12066">
    <property type="entry name" value="SERRATE_Ars2_N"/>
    <property type="match status" value="1"/>
</dbReference>
<evidence type="ECO:0000259" key="2">
    <source>
        <dbReference type="PROSITE" id="PS00028"/>
    </source>
</evidence>
<feature type="compositionally biased region" description="Basic residues" evidence="1">
    <location>
        <begin position="36"/>
        <end position="73"/>
    </location>
</feature>
<dbReference type="PANTHER" id="PTHR13165:SF0">
    <property type="entry name" value="SERRATE RNA EFFECTOR MOLECULE HOMOLOG"/>
    <property type="match status" value="1"/>
</dbReference>
<evidence type="ECO:0000313" key="3">
    <source>
        <dbReference type="EMBL" id="EQC37214.1"/>
    </source>
</evidence>
<dbReference type="GeneID" id="19946167"/>
<dbReference type="InterPro" id="IPR021933">
    <property type="entry name" value="SERRATE/Ars2_N"/>
</dbReference>
<accession>T0QGW3</accession>
<dbReference type="OMA" id="CIDMGDI"/>
<dbReference type="PANTHER" id="PTHR13165">
    <property type="entry name" value="ARSENITE-RESISTANCE PROTEIN 2"/>
    <property type="match status" value="1"/>
</dbReference>
<dbReference type="GO" id="GO:0031053">
    <property type="term" value="P:primary miRNA processing"/>
    <property type="evidence" value="ECO:0007669"/>
    <property type="project" value="TreeGrafter"/>
</dbReference>
<feature type="compositionally biased region" description="Basic and acidic residues" evidence="1">
    <location>
        <begin position="74"/>
        <end position="83"/>
    </location>
</feature>
<organism evidence="3 4">
    <name type="scientific">Saprolegnia diclina (strain VS20)</name>
    <dbReference type="NCBI Taxonomy" id="1156394"/>
    <lineage>
        <taxon>Eukaryota</taxon>
        <taxon>Sar</taxon>
        <taxon>Stramenopiles</taxon>
        <taxon>Oomycota</taxon>
        <taxon>Saprolegniomycetes</taxon>
        <taxon>Saprolegniales</taxon>
        <taxon>Saprolegniaceae</taxon>
        <taxon>Saprolegnia</taxon>
    </lineage>
</organism>
<dbReference type="OrthoDB" id="342064at2759"/>
<feature type="region of interest" description="Disordered" evidence="1">
    <location>
        <begin position="521"/>
        <end position="632"/>
    </location>
</feature>
<evidence type="ECO:0000256" key="1">
    <source>
        <dbReference type="SAM" id="MobiDB-lite"/>
    </source>
</evidence>
<protein>
    <recommendedName>
        <fullName evidence="2">C2H2-type domain-containing protein</fullName>
    </recommendedName>
</protein>
<proteinExistence type="predicted"/>
<feature type="compositionally biased region" description="Pro residues" evidence="1">
    <location>
        <begin position="587"/>
        <end position="612"/>
    </location>
</feature>
<gene>
    <name evidence="3" type="ORF">SDRG_05440</name>
</gene>